<evidence type="ECO:0000313" key="1">
    <source>
        <dbReference type="EMBL" id="QHT01880.1"/>
    </source>
</evidence>
<name>A0A6C0CDG8_9ZZZZ</name>
<dbReference type="EMBL" id="MN739382">
    <property type="protein sequence ID" value="QHT01880.1"/>
    <property type="molecule type" value="Genomic_DNA"/>
</dbReference>
<sequence length="108" mass="11702">MPGKKISRLGSNLYTNNTCQFGSMAGLNSTVGVRPNVTGINGYKYLRSAANGLDWETGASLNSAERGQGCGLDLPYGERCDKGKLCIKFIGYETSNFYHKTGRGRLLN</sequence>
<proteinExistence type="predicted"/>
<protein>
    <submittedName>
        <fullName evidence="1">Uncharacterized protein</fullName>
    </submittedName>
</protein>
<reference evidence="1" key="1">
    <citation type="journal article" date="2020" name="Nature">
        <title>Giant virus diversity and host interactions through global metagenomics.</title>
        <authorList>
            <person name="Schulz F."/>
            <person name="Roux S."/>
            <person name="Paez-Espino D."/>
            <person name="Jungbluth S."/>
            <person name="Walsh D.A."/>
            <person name="Denef V.J."/>
            <person name="McMahon K.D."/>
            <person name="Konstantinidis K.T."/>
            <person name="Eloe-Fadrosh E.A."/>
            <person name="Kyrpides N.C."/>
            <person name="Woyke T."/>
        </authorList>
    </citation>
    <scope>NUCLEOTIDE SEQUENCE</scope>
    <source>
        <strain evidence="1">GVMAG-M-3300020523-10</strain>
    </source>
</reference>
<accession>A0A6C0CDG8</accession>
<dbReference type="AlphaFoldDB" id="A0A6C0CDG8"/>
<organism evidence="1">
    <name type="scientific">viral metagenome</name>
    <dbReference type="NCBI Taxonomy" id="1070528"/>
    <lineage>
        <taxon>unclassified sequences</taxon>
        <taxon>metagenomes</taxon>
        <taxon>organismal metagenomes</taxon>
    </lineage>
</organism>